<proteinExistence type="predicted"/>
<evidence type="ECO:0000313" key="3">
    <source>
        <dbReference type="Proteomes" id="UP000031553"/>
    </source>
</evidence>
<reference evidence="2 3" key="1">
    <citation type="submission" date="2015-07" db="EMBL/GenBank/DDBJ databases">
        <title>Draft Genome Sequence of Komagataeibacter intermedius Strain AF2, Isolated from Kombucha Tea.</title>
        <authorList>
            <person name="Santos R.A."/>
            <person name="Berretta A.A."/>
            <person name="Barud H.S."/>
            <person name="Ribeiro S.J."/>
            <person name="Gonzalez-Garcia L.N."/>
            <person name="Zucchi T.D."/>
            <person name="Goldman G.H."/>
            <person name="Riano-Pachon D.M."/>
        </authorList>
    </citation>
    <scope>NUCLEOTIDE SEQUENCE [LARGE SCALE GENOMIC DNA]</scope>
    <source>
        <strain evidence="2 3">AF2</strain>
        <plasmid evidence="2">unnamed 1</plasmid>
    </source>
</reference>
<protein>
    <recommendedName>
        <fullName evidence="1">Restriction endonuclease type II NotI domain-containing protein</fullName>
    </recommendedName>
</protein>
<gene>
    <name evidence="2" type="ORF">GLUCOINTEAF2_0203300</name>
</gene>
<dbReference type="InterPro" id="IPR022009">
    <property type="entry name" value="Resctriction_endonuc_II_NotI"/>
</dbReference>
<dbReference type="AlphaFoldDB" id="A0A0N1F7A9"/>
<evidence type="ECO:0000259" key="1">
    <source>
        <dbReference type="Pfam" id="PF12183"/>
    </source>
</evidence>
<dbReference type="Proteomes" id="UP000031553">
    <property type="component" value="Unassembled WGS sequence"/>
</dbReference>
<dbReference type="Pfam" id="PF12183">
    <property type="entry name" value="NotI"/>
    <property type="match status" value="1"/>
</dbReference>
<dbReference type="RefSeq" id="WP_158003705.1">
    <property type="nucleotide sequence ID" value="NZ_JUFX02000232.1"/>
</dbReference>
<name>A0A0N1F7A9_9PROT</name>
<dbReference type="OrthoDB" id="2986899at2"/>
<evidence type="ECO:0000313" key="2">
    <source>
        <dbReference type="EMBL" id="KPH85617.1"/>
    </source>
</evidence>
<geneLocation type="plasmid" evidence="2">
    <name>unnamed 1</name>
</geneLocation>
<organism evidence="2 3">
    <name type="scientific">Komagataeibacter intermedius AF2</name>
    <dbReference type="NCBI Taxonomy" id="1458464"/>
    <lineage>
        <taxon>Bacteria</taxon>
        <taxon>Pseudomonadati</taxon>
        <taxon>Pseudomonadota</taxon>
        <taxon>Alphaproteobacteria</taxon>
        <taxon>Acetobacterales</taxon>
        <taxon>Acetobacteraceae</taxon>
        <taxon>Komagataeibacter</taxon>
    </lineage>
</organism>
<comment type="caution">
    <text evidence="2">The sequence shown here is derived from an EMBL/GenBank/DDBJ whole genome shotgun (WGS) entry which is preliminary data.</text>
</comment>
<sequence length="301" mass="34589">MPFEPETIVGEVLGRRAVKGIDPTHTDFECPYIQSRCPKRSTQLPNEPYPVCSLWKPASRKSMQGPELIFVCPKRFYAVDFLKEVIDHCWPGDKPHNPQIAREVKMEGFGNVDFVIADVKKDNKIEQFLSVELQAIDITGSVFPAYRALRIGEDLEKKPTYGFNWDNVYKRYITQLIRKGYFHHHWKSKIVAVIPEQVYQYILGRAGFMRTTEVKKDPQVNIIFMTYRLEKDHDKVGEYKPVLVNVEGTSHTNLQNAIMYKDPPQRSAFIDQIKSSLARGAVKISDLISAGEISSVEYDDD</sequence>
<accession>A0A0N1F7A9</accession>
<keyword evidence="2" id="KW-0614">Plasmid</keyword>
<feature type="domain" description="Restriction endonuclease type II NotI" evidence="1">
    <location>
        <begin position="107"/>
        <end position="234"/>
    </location>
</feature>
<dbReference type="EMBL" id="JUFX02000232">
    <property type="protein sequence ID" value="KPH85617.1"/>
    <property type="molecule type" value="Genomic_DNA"/>
</dbReference>
<dbReference type="REBASE" id="135036">
    <property type="entry name" value="KinAF2ORF203299P"/>
</dbReference>